<dbReference type="GO" id="GO:0005886">
    <property type="term" value="C:plasma membrane"/>
    <property type="evidence" value="ECO:0007669"/>
    <property type="project" value="UniProtKB-SubCell"/>
</dbReference>
<protein>
    <recommendedName>
        <fullName evidence="11">Membrane insertase YidC/Oxa/ALB C-terminal domain-containing protein</fullName>
    </recommendedName>
</protein>
<comment type="similarity">
    <text evidence="9">Belongs to the OXA1/ALB3/YidC family.</text>
</comment>
<dbReference type="CDD" id="cd20070">
    <property type="entry name" value="5TM_YidC_Alb3"/>
    <property type="match status" value="1"/>
</dbReference>
<evidence type="ECO:0000313" key="12">
    <source>
        <dbReference type="EMBL" id="PIS31630.1"/>
    </source>
</evidence>
<keyword evidence="6 10" id="KW-1133">Transmembrane helix</keyword>
<dbReference type="GO" id="GO:0015031">
    <property type="term" value="P:protein transport"/>
    <property type="evidence" value="ECO:0007669"/>
    <property type="project" value="UniProtKB-KW"/>
</dbReference>
<evidence type="ECO:0000256" key="5">
    <source>
        <dbReference type="ARBA" id="ARBA00022927"/>
    </source>
</evidence>
<dbReference type="NCBIfam" id="TIGR03592">
    <property type="entry name" value="yidC_oxa1_cterm"/>
    <property type="match status" value="1"/>
</dbReference>
<dbReference type="PANTHER" id="PTHR12428:SF65">
    <property type="entry name" value="CYTOCHROME C OXIDASE ASSEMBLY PROTEIN COX18, MITOCHONDRIAL"/>
    <property type="match status" value="1"/>
</dbReference>
<evidence type="ECO:0000256" key="8">
    <source>
        <dbReference type="ARBA" id="ARBA00023186"/>
    </source>
</evidence>
<keyword evidence="5" id="KW-0653">Protein transport</keyword>
<sequence length="309" mass="34319">MEFLLNIMVEALKFFAFFGGYGWGIIWLTVAVNLALYPLTLASIKSMGAMQRMQPKMQDLQKKHKDDPKELQKATMDLYRSEGVNPVGGCLPMLLKIPFFLALFWAFQSTAFLEIASNPANNTSFLWINGRVSITAFASESLADKLAAAKLIVLDHAATDMGKYYVWNVVAPVDTKKLKDLLWTVDAHRVDDIKKVREGLAAAVPGISDDDATNIIIAWNATNSLAKPERVMTPFGPLSILAILVGISTYFMQKTMPSAGAGQQAQMMTLFMPVFLVFICWNFPAGVQLYWLVSNAVAALQQYFIMRKA</sequence>
<feature type="transmembrane region" description="Helical" evidence="10">
    <location>
        <begin position="235"/>
        <end position="253"/>
    </location>
</feature>
<keyword evidence="8" id="KW-0143">Chaperone</keyword>
<dbReference type="GO" id="GO:0032977">
    <property type="term" value="F:membrane insertase activity"/>
    <property type="evidence" value="ECO:0007669"/>
    <property type="project" value="InterPro"/>
</dbReference>
<dbReference type="InterPro" id="IPR001708">
    <property type="entry name" value="YidC/ALB3/OXA1/COX18"/>
</dbReference>
<feature type="transmembrane region" description="Helical" evidence="10">
    <location>
        <begin position="265"/>
        <end position="284"/>
    </location>
</feature>
<evidence type="ECO:0000313" key="13">
    <source>
        <dbReference type="Proteomes" id="UP000231343"/>
    </source>
</evidence>
<dbReference type="InterPro" id="IPR028055">
    <property type="entry name" value="YidC/Oxa/ALB_C"/>
</dbReference>
<evidence type="ECO:0000259" key="11">
    <source>
        <dbReference type="Pfam" id="PF02096"/>
    </source>
</evidence>
<feature type="transmembrane region" description="Helical" evidence="10">
    <location>
        <begin position="20"/>
        <end position="44"/>
    </location>
</feature>
<dbReference type="PANTHER" id="PTHR12428">
    <property type="entry name" value="OXA1"/>
    <property type="match status" value="1"/>
</dbReference>
<dbReference type="GO" id="GO:0051205">
    <property type="term" value="P:protein insertion into membrane"/>
    <property type="evidence" value="ECO:0007669"/>
    <property type="project" value="TreeGrafter"/>
</dbReference>
<name>A0A2H0Y1P5_UNCSA</name>
<dbReference type="InterPro" id="IPR047196">
    <property type="entry name" value="YidC_ALB_C"/>
</dbReference>
<keyword evidence="7 10" id="KW-0472">Membrane</keyword>
<accession>A0A2H0Y1P5</accession>
<evidence type="ECO:0000256" key="10">
    <source>
        <dbReference type="SAM" id="Phobius"/>
    </source>
</evidence>
<proteinExistence type="inferred from homology"/>
<evidence type="ECO:0000256" key="2">
    <source>
        <dbReference type="ARBA" id="ARBA00022448"/>
    </source>
</evidence>
<gene>
    <name evidence="12" type="ORF">COT42_00750</name>
</gene>
<reference evidence="12 13" key="1">
    <citation type="submission" date="2017-09" db="EMBL/GenBank/DDBJ databases">
        <title>Depth-based differentiation of microbial function through sediment-hosted aquifers and enrichment of novel symbionts in the deep terrestrial subsurface.</title>
        <authorList>
            <person name="Probst A.J."/>
            <person name="Ladd B."/>
            <person name="Jarett J.K."/>
            <person name="Geller-Mcgrath D.E."/>
            <person name="Sieber C.M."/>
            <person name="Emerson J.B."/>
            <person name="Anantharaman K."/>
            <person name="Thomas B.C."/>
            <person name="Malmstrom R."/>
            <person name="Stieglmeier M."/>
            <person name="Klingl A."/>
            <person name="Woyke T."/>
            <person name="Ryan C.M."/>
            <person name="Banfield J.F."/>
        </authorList>
    </citation>
    <scope>NUCLEOTIDE SEQUENCE [LARGE SCALE GENOMIC DNA]</scope>
    <source>
        <strain evidence="12">CG08_land_8_20_14_0_20_45_16</strain>
    </source>
</reference>
<evidence type="ECO:0000256" key="6">
    <source>
        <dbReference type="ARBA" id="ARBA00022989"/>
    </source>
</evidence>
<organism evidence="12 13">
    <name type="scientific">Candidatus Saganbacteria bacterium CG08_land_8_20_14_0_20_45_16</name>
    <dbReference type="NCBI Taxonomy" id="2014293"/>
    <lineage>
        <taxon>Bacteria</taxon>
        <taxon>Bacillati</taxon>
        <taxon>Saganbacteria</taxon>
    </lineage>
</organism>
<evidence type="ECO:0000256" key="7">
    <source>
        <dbReference type="ARBA" id="ARBA00023136"/>
    </source>
</evidence>
<dbReference type="EMBL" id="PEYM01000007">
    <property type="protein sequence ID" value="PIS31630.1"/>
    <property type="molecule type" value="Genomic_DNA"/>
</dbReference>
<evidence type="ECO:0000256" key="3">
    <source>
        <dbReference type="ARBA" id="ARBA00022475"/>
    </source>
</evidence>
<feature type="domain" description="Membrane insertase YidC/Oxa/ALB C-terminal" evidence="11">
    <location>
        <begin position="21"/>
        <end position="307"/>
    </location>
</feature>
<dbReference type="AlphaFoldDB" id="A0A2H0Y1P5"/>
<dbReference type="Pfam" id="PF02096">
    <property type="entry name" value="60KD_IMP"/>
    <property type="match status" value="1"/>
</dbReference>
<dbReference type="Proteomes" id="UP000231343">
    <property type="component" value="Unassembled WGS sequence"/>
</dbReference>
<evidence type="ECO:0000256" key="9">
    <source>
        <dbReference type="RuleBase" id="RU003945"/>
    </source>
</evidence>
<keyword evidence="3" id="KW-1003">Cell membrane</keyword>
<evidence type="ECO:0000256" key="1">
    <source>
        <dbReference type="ARBA" id="ARBA00004651"/>
    </source>
</evidence>
<comment type="subcellular location">
    <subcellularLocation>
        <location evidence="1">Cell membrane</location>
        <topology evidence="1">Multi-pass membrane protein</topology>
    </subcellularLocation>
    <subcellularLocation>
        <location evidence="9">Membrane</location>
        <topology evidence="9">Multi-pass membrane protein</topology>
    </subcellularLocation>
</comment>
<evidence type="ECO:0000256" key="4">
    <source>
        <dbReference type="ARBA" id="ARBA00022692"/>
    </source>
</evidence>
<comment type="caution">
    <text evidence="12">The sequence shown here is derived from an EMBL/GenBank/DDBJ whole genome shotgun (WGS) entry which is preliminary data.</text>
</comment>
<keyword evidence="4 9" id="KW-0812">Transmembrane</keyword>
<keyword evidence="2" id="KW-0813">Transport</keyword>